<proteinExistence type="predicted"/>
<name>A0AAD7I5K4_9AGAR</name>
<dbReference type="Proteomes" id="UP001215280">
    <property type="component" value="Unassembled WGS sequence"/>
</dbReference>
<dbReference type="InterPro" id="IPR041078">
    <property type="entry name" value="Plavaka"/>
</dbReference>
<evidence type="ECO:0000313" key="2">
    <source>
        <dbReference type="Proteomes" id="UP001215280"/>
    </source>
</evidence>
<dbReference type="Pfam" id="PF18759">
    <property type="entry name" value="Plavaka"/>
    <property type="match status" value="1"/>
</dbReference>
<organism evidence="1 2">
    <name type="scientific">Mycena maculata</name>
    <dbReference type="NCBI Taxonomy" id="230809"/>
    <lineage>
        <taxon>Eukaryota</taxon>
        <taxon>Fungi</taxon>
        <taxon>Dikarya</taxon>
        <taxon>Basidiomycota</taxon>
        <taxon>Agaricomycotina</taxon>
        <taxon>Agaricomycetes</taxon>
        <taxon>Agaricomycetidae</taxon>
        <taxon>Agaricales</taxon>
        <taxon>Marasmiineae</taxon>
        <taxon>Mycenaceae</taxon>
        <taxon>Mycena</taxon>
    </lineage>
</organism>
<keyword evidence="2" id="KW-1185">Reference proteome</keyword>
<reference evidence="1" key="1">
    <citation type="submission" date="2023-03" db="EMBL/GenBank/DDBJ databases">
        <title>Massive genome expansion in bonnet fungi (Mycena s.s.) driven by repeated elements and novel gene families across ecological guilds.</title>
        <authorList>
            <consortium name="Lawrence Berkeley National Laboratory"/>
            <person name="Harder C.B."/>
            <person name="Miyauchi S."/>
            <person name="Viragh M."/>
            <person name="Kuo A."/>
            <person name="Thoen E."/>
            <person name="Andreopoulos B."/>
            <person name="Lu D."/>
            <person name="Skrede I."/>
            <person name="Drula E."/>
            <person name="Henrissat B."/>
            <person name="Morin E."/>
            <person name="Kohler A."/>
            <person name="Barry K."/>
            <person name="LaButti K."/>
            <person name="Morin E."/>
            <person name="Salamov A."/>
            <person name="Lipzen A."/>
            <person name="Mereny Z."/>
            <person name="Hegedus B."/>
            <person name="Baldrian P."/>
            <person name="Stursova M."/>
            <person name="Weitz H."/>
            <person name="Taylor A."/>
            <person name="Grigoriev I.V."/>
            <person name="Nagy L.G."/>
            <person name="Martin F."/>
            <person name="Kauserud H."/>
        </authorList>
    </citation>
    <scope>NUCLEOTIDE SEQUENCE</scope>
    <source>
        <strain evidence="1">CBHHK188m</strain>
    </source>
</reference>
<evidence type="ECO:0000313" key="1">
    <source>
        <dbReference type="EMBL" id="KAJ7735424.1"/>
    </source>
</evidence>
<protein>
    <submittedName>
        <fullName evidence="1">Uncharacterized protein</fullName>
    </submittedName>
</protein>
<dbReference type="AlphaFoldDB" id="A0AAD7I5K4"/>
<comment type="caution">
    <text evidence="1">The sequence shown here is derived from an EMBL/GenBank/DDBJ whole genome shotgun (WGS) entry which is preliminary data.</text>
</comment>
<gene>
    <name evidence="1" type="ORF">DFH07DRAFT_753845</name>
</gene>
<dbReference type="EMBL" id="JARJLG010000155">
    <property type="protein sequence ID" value="KAJ7735424.1"/>
    <property type="molecule type" value="Genomic_DNA"/>
</dbReference>
<sequence length="321" mass="36914">MPRRLLHGEFVPWLPLFAQGPRRYRPRREPGSFVTLKTLGEQSRGEAPPAFSEHNLRPINPFWADFPHCNIFSSMMPDQLHELHNGAFDDHIVKWSTAATNGEADEIDCRFRAMTPHPSLRHFKKGISLTTQWTGTERKNMEKVFLGVLANATDPGVQLSVRGMMDFIHYAHFETHCDKSLVELDQAWSAFHANKQAFIDLEIRQHFRINKIHKLKHYVDSIRSRGTTDGFNTEGTERLHIDLAKAGYNASNKRQYIRQMTVWLRRQESVHKFGTYLQWAVPGYVAPFEAPVVVVPKQNNLLGLWGPIAKLLETSKRGKPL</sequence>
<accession>A0AAD7I5K4</accession>